<proteinExistence type="predicted"/>
<sequence length="124" mass="13501">MTIGLLAEVFTIVGLASAAFCFAILFIMTCARGPWLKTPAAISEGQLNWLSPVGQVHSRELTDSELAMDHDHDKLEVFHRKRKSAHAYFTASAPDEKLLRTLGLIFAGIGVLAVVASIAVLFFE</sequence>
<keyword evidence="1" id="KW-0812">Transmembrane</keyword>
<dbReference type="AlphaFoldDB" id="A0A2C8Z3I1"/>
<keyword evidence="1" id="KW-1133">Transmembrane helix</keyword>
<keyword evidence="3" id="KW-1185">Reference proteome</keyword>
<evidence type="ECO:0000256" key="1">
    <source>
        <dbReference type="SAM" id="Phobius"/>
    </source>
</evidence>
<reference evidence="2 3" key="1">
    <citation type="submission" date="2017-09" db="EMBL/GenBank/DDBJ databases">
        <authorList>
            <person name="Ehlers B."/>
            <person name="Leendertz F.H."/>
        </authorList>
    </citation>
    <scope>NUCLEOTIDE SEQUENCE [LARGE SCALE GENOMIC DNA]</scope>
    <source>
        <strain evidence="2 3">CGMCC 1.05381</strain>
    </source>
</reference>
<protein>
    <submittedName>
        <fullName evidence="2">Uncharacterized protein</fullName>
    </submittedName>
</protein>
<accession>A0A2C8Z3I1</accession>
<organism evidence="2 3">
    <name type="scientific">Salinibacterium xinjiangense</name>
    <dbReference type="NCBI Taxonomy" id="386302"/>
    <lineage>
        <taxon>Bacteria</taxon>
        <taxon>Bacillati</taxon>
        <taxon>Actinomycetota</taxon>
        <taxon>Actinomycetes</taxon>
        <taxon>Micrococcales</taxon>
        <taxon>Microbacteriaceae</taxon>
        <taxon>Salinibacterium</taxon>
    </lineage>
</organism>
<dbReference type="Proteomes" id="UP000219440">
    <property type="component" value="Unassembled WGS sequence"/>
</dbReference>
<evidence type="ECO:0000313" key="2">
    <source>
        <dbReference type="EMBL" id="SOE58135.1"/>
    </source>
</evidence>
<name>A0A2C8Z3I1_9MICO</name>
<gene>
    <name evidence="2" type="ORF">SAMN06296378_0727</name>
</gene>
<feature type="transmembrane region" description="Helical" evidence="1">
    <location>
        <begin position="6"/>
        <end position="27"/>
    </location>
</feature>
<dbReference type="EMBL" id="OCST01000002">
    <property type="protein sequence ID" value="SOE58135.1"/>
    <property type="molecule type" value="Genomic_DNA"/>
</dbReference>
<evidence type="ECO:0000313" key="3">
    <source>
        <dbReference type="Proteomes" id="UP000219440"/>
    </source>
</evidence>
<keyword evidence="1" id="KW-0472">Membrane</keyword>
<feature type="transmembrane region" description="Helical" evidence="1">
    <location>
        <begin position="102"/>
        <end position="123"/>
    </location>
</feature>